<dbReference type="RefSeq" id="WP_062418531.1">
    <property type="nucleotide sequence ID" value="NZ_DF967974.1"/>
</dbReference>
<name>A0A0P6XYQ5_9CHLR</name>
<evidence type="ECO:0000256" key="2">
    <source>
        <dbReference type="ARBA" id="ARBA00022737"/>
    </source>
</evidence>
<feature type="domain" description="Rhodanese" evidence="3">
    <location>
        <begin position="166"/>
        <end position="279"/>
    </location>
</feature>
<gene>
    <name evidence="4" type="ORF">ADN01_06660</name>
</gene>
<dbReference type="InterPro" id="IPR036873">
    <property type="entry name" value="Rhodanese-like_dom_sf"/>
</dbReference>
<evidence type="ECO:0000259" key="3">
    <source>
        <dbReference type="PROSITE" id="PS50206"/>
    </source>
</evidence>
<keyword evidence="1" id="KW-0808">Transferase</keyword>
<organism evidence="4 5">
    <name type="scientific">Levilinea saccharolytica</name>
    <dbReference type="NCBI Taxonomy" id="229921"/>
    <lineage>
        <taxon>Bacteria</taxon>
        <taxon>Bacillati</taxon>
        <taxon>Chloroflexota</taxon>
        <taxon>Anaerolineae</taxon>
        <taxon>Anaerolineales</taxon>
        <taxon>Anaerolineaceae</taxon>
        <taxon>Levilinea</taxon>
    </lineage>
</organism>
<feature type="domain" description="Rhodanese" evidence="3">
    <location>
        <begin position="15"/>
        <end position="134"/>
    </location>
</feature>
<dbReference type="CDD" id="cd01449">
    <property type="entry name" value="TST_Repeat_2"/>
    <property type="match status" value="1"/>
</dbReference>
<dbReference type="SUPFAM" id="SSF52821">
    <property type="entry name" value="Rhodanese/Cell cycle control phosphatase"/>
    <property type="match status" value="2"/>
</dbReference>
<dbReference type="CDD" id="cd01448">
    <property type="entry name" value="TST_Repeat_1"/>
    <property type="match status" value="1"/>
</dbReference>
<evidence type="ECO:0000256" key="1">
    <source>
        <dbReference type="ARBA" id="ARBA00022679"/>
    </source>
</evidence>
<dbReference type="InterPro" id="IPR001763">
    <property type="entry name" value="Rhodanese-like_dom"/>
</dbReference>
<keyword evidence="2" id="KW-0677">Repeat</keyword>
<dbReference type="AlphaFoldDB" id="A0A0P6XYQ5"/>
<evidence type="ECO:0000313" key="4">
    <source>
        <dbReference type="EMBL" id="KPL85051.1"/>
    </source>
</evidence>
<accession>A0A0P6XYQ5</accession>
<dbReference type="Pfam" id="PF00581">
    <property type="entry name" value="Rhodanese"/>
    <property type="match status" value="2"/>
</dbReference>
<dbReference type="PROSITE" id="PS50206">
    <property type="entry name" value="RHODANESE_3"/>
    <property type="match status" value="2"/>
</dbReference>
<dbReference type="PANTHER" id="PTHR11364">
    <property type="entry name" value="THIOSULFATE SULFERTANSFERASE"/>
    <property type="match status" value="1"/>
</dbReference>
<dbReference type="PANTHER" id="PTHR11364:SF27">
    <property type="entry name" value="SULFURTRANSFERASE"/>
    <property type="match status" value="1"/>
</dbReference>
<comment type="caution">
    <text evidence="4">The sequence shown here is derived from an EMBL/GenBank/DDBJ whole genome shotgun (WGS) entry which is preliminary data.</text>
</comment>
<keyword evidence="5" id="KW-1185">Reference proteome</keyword>
<dbReference type="STRING" id="229921.ADN01_06660"/>
<evidence type="ECO:0000313" key="5">
    <source>
        <dbReference type="Proteomes" id="UP000050501"/>
    </source>
</evidence>
<proteinExistence type="predicted"/>
<dbReference type="PATRIC" id="fig|229921.5.peg.2219"/>
<dbReference type="InterPro" id="IPR045078">
    <property type="entry name" value="TST/MPST-like"/>
</dbReference>
<dbReference type="EMBL" id="LGCM01000027">
    <property type="protein sequence ID" value="KPL85051.1"/>
    <property type="molecule type" value="Genomic_DNA"/>
</dbReference>
<sequence length="281" mass="30834">MKPILSAQELSAHLGDPSWAVVDCRFDLMQPEWGRQDFEKAHIPGSLYADLNRDLAGLHTAQTGRHPLPEILTFRQFLAAQGLSPDKTIVMVDTAFGAFAARLWWMLHQIGYANIALLDGGWAQWQKSGLPVESGPAAPVSLPLSAIPEFTTFGAVSLQEVDQIRLSPHHKLIDARAPIRFQGKEETIDPVAGHIPGAVNRFHGQNLTNEGLFKTPEELHAEFSQLLAGTPPQNAVVYCGSGVTSCFHLVAMKYAGLDLARLYSGSWSEWILDPQRPIAVE</sequence>
<dbReference type="SMART" id="SM00450">
    <property type="entry name" value="RHOD"/>
    <property type="match status" value="2"/>
</dbReference>
<reference evidence="4 5" key="1">
    <citation type="submission" date="2015-07" db="EMBL/GenBank/DDBJ databases">
        <title>Genome sequence of Levilinea saccharolytica DSM 16555.</title>
        <authorList>
            <person name="Hemp J."/>
            <person name="Ward L.M."/>
            <person name="Pace L.A."/>
            <person name="Fischer W.W."/>
        </authorList>
    </citation>
    <scope>NUCLEOTIDE SEQUENCE [LARGE SCALE GENOMIC DNA]</scope>
    <source>
        <strain evidence="4 5">KIBI-1</strain>
    </source>
</reference>
<dbReference type="GO" id="GO:0004792">
    <property type="term" value="F:thiosulfate-cyanide sulfurtransferase activity"/>
    <property type="evidence" value="ECO:0007669"/>
    <property type="project" value="TreeGrafter"/>
</dbReference>
<dbReference type="Proteomes" id="UP000050501">
    <property type="component" value="Unassembled WGS sequence"/>
</dbReference>
<protein>
    <recommendedName>
        <fullName evidence="3">Rhodanese domain-containing protein</fullName>
    </recommendedName>
</protein>
<dbReference type="Gene3D" id="3.40.250.10">
    <property type="entry name" value="Rhodanese-like domain"/>
    <property type="match status" value="2"/>
</dbReference>